<organism evidence="2 3">
    <name type="scientific">Ceratocystis pirilliformis</name>
    <dbReference type="NCBI Taxonomy" id="259994"/>
    <lineage>
        <taxon>Eukaryota</taxon>
        <taxon>Fungi</taxon>
        <taxon>Dikarya</taxon>
        <taxon>Ascomycota</taxon>
        <taxon>Pezizomycotina</taxon>
        <taxon>Sordariomycetes</taxon>
        <taxon>Hypocreomycetidae</taxon>
        <taxon>Microascales</taxon>
        <taxon>Ceratocystidaceae</taxon>
        <taxon>Ceratocystis</taxon>
    </lineage>
</organism>
<evidence type="ECO:0000313" key="2">
    <source>
        <dbReference type="EMBL" id="KAL1900014.1"/>
    </source>
</evidence>
<dbReference type="GO" id="GO:0000502">
    <property type="term" value="C:proteasome complex"/>
    <property type="evidence" value="ECO:0007669"/>
    <property type="project" value="UniProtKB-KW"/>
</dbReference>
<dbReference type="Pfam" id="PF00687">
    <property type="entry name" value="Ribosomal_L1"/>
    <property type="match status" value="1"/>
</dbReference>
<evidence type="ECO:0000313" key="3">
    <source>
        <dbReference type="Proteomes" id="UP001583280"/>
    </source>
</evidence>
<protein>
    <submittedName>
        <fullName evidence="2">Proteasome-interacting protein cic1</fullName>
    </submittedName>
</protein>
<gene>
    <name evidence="2" type="primary">CIC1</name>
    <name evidence="2" type="ORF">Cpir12675_001119</name>
</gene>
<dbReference type="InterPro" id="IPR023674">
    <property type="entry name" value="Ribosomal_uL1-like"/>
</dbReference>
<proteinExistence type="predicted"/>
<dbReference type="Gene3D" id="3.40.50.790">
    <property type="match status" value="1"/>
</dbReference>
<dbReference type="SUPFAM" id="SSF56808">
    <property type="entry name" value="Ribosomal protein L1"/>
    <property type="match status" value="1"/>
</dbReference>
<keyword evidence="3" id="KW-1185">Reference proteome</keyword>
<evidence type="ECO:0000256" key="1">
    <source>
        <dbReference type="SAM" id="MobiDB-lite"/>
    </source>
</evidence>
<comment type="caution">
    <text evidence="2">The sequence shown here is derived from an EMBL/GenBank/DDBJ whole genome shotgun (WGS) entry which is preliminary data.</text>
</comment>
<keyword evidence="2" id="KW-0647">Proteasome</keyword>
<feature type="region of interest" description="Disordered" evidence="1">
    <location>
        <begin position="329"/>
        <end position="353"/>
    </location>
</feature>
<sequence length="395" mass="42866">MAPSKTVAVPAQTSITSLLDASQTLKASRTLLSHIKKTAAEKSEAAPKKSLLDDPEAETPSSISETPVWLVLTTKRHISDTSRLQPSKISLPYSLNTSEWSTICLITADPQRAYKDIVASGDFPPELAKRITRIISLSKLKVKYSQYEAQRKLFSEHEIFLGDDRIINRLPKILGKTFYKSTAKRPIPVQLQSKVQRGPDGKRGKRVKTEGNINAGTPKDIAAEIEKALSSALVNLSPSANTAIRVGYANWSADKVVANVTAVVNSLVEKFVPQKWNNVRSLMIKGPETASLPIYQTQELWLEGKDVVADESEEAKALKAAQTANISKKRKAITGASESTEATGKADKEPVTKKAKAAAAAAVAVENETKALNSKIADRKTKLKKAKAKAVKAMD</sequence>
<dbReference type="InterPro" id="IPR028364">
    <property type="entry name" value="Ribosomal_uL1/biogenesis"/>
</dbReference>
<accession>A0ABR3ZIN1</accession>
<name>A0ABR3ZIN1_9PEZI</name>
<dbReference type="EMBL" id="JAWDJO010000016">
    <property type="protein sequence ID" value="KAL1900014.1"/>
    <property type="molecule type" value="Genomic_DNA"/>
</dbReference>
<dbReference type="Proteomes" id="UP001583280">
    <property type="component" value="Unassembled WGS sequence"/>
</dbReference>
<dbReference type="InterPro" id="IPR016095">
    <property type="entry name" value="Ribosomal_uL1_3-a/b-sand"/>
</dbReference>
<reference evidence="2 3" key="1">
    <citation type="journal article" date="2024" name="IMA Fungus">
        <title>IMA Genome - F19 : A genome assembly and annotation guide to empower mycologists, including annotated draft genome sequences of Ceratocystis pirilliformis, Diaporthe australafricana, Fusarium ophioides, Paecilomyces lecythidis, and Sporothrix stenoceras.</title>
        <authorList>
            <person name="Aylward J."/>
            <person name="Wilson A.M."/>
            <person name="Visagie C.M."/>
            <person name="Spraker J."/>
            <person name="Barnes I."/>
            <person name="Buitendag C."/>
            <person name="Ceriani C."/>
            <person name="Del Mar Angel L."/>
            <person name="du Plessis D."/>
            <person name="Fuchs T."/>
            <person name="Gasser K."/>
            <person name="Kramer D."/>
            <person name="Li W."/>
            <person name="Munsamy K."/>
            <person name="Piso A."/>
            <person name="Price J.L."/>
            <person name="Sonnekus B."/>
            <person name="Thomas C."/>
            <person name="van der Nest A."/>
            <person name="van Dijk A."/>
            <person name="van Heerden A."/>
            <person name="van Vuuren N."/>
            <person name="Yilmaz N."/>
            <person name="Duong T.A."/>
            <person name="van der Merwe N.A."/>
            <person name="Wingfield M.J."/>
            <person name="Wingfield B.D."/>
        </authorList>
    </citation>
    <scope>NUCLEOTIDE SEQUENCE [LARGE SCALE GENOMIC DNA]</scope>
    <source>
        <strain evidence="2 3">CMW 12675</strain>
    </source>
</reference>